<dbReference type="SUPFAM" id="SSF55347">
    <property type="entry name" value="Glyceraldehyde-3-phosphate dehydrogenase-like, C-terminal domain"/>
    <property type="match status" value="1"/>
</dbReference>
<sequence length="155" mass="17004">MLDLGVYCLYPMLLLFGKPLGVKASAVKIPGGVDGAGFALLDYGSFDACVHYSKVSTSFLPCEIAGEDATMTVDRLNIPGRIEIKYRNGKTEDIEFDQRQDSMCYEIDAFISAVNEFKRAKHALLAFPLPMSLAAAEICDEIRRQTGISYPADAH</sequence>
<dbReference type="AlphaFoldDB" id="A0A645GTU7"/>
<name>A0A645GTU7_9ZZZZ</name>
<comment type="caution">
    <text evidence="1">The sequence shown here is derived from an EMBL/GenBank/DDBJ whole genome shotgun (WGS) entry which is preliminary data.</text>
</comment>
<dbReference type="Gene3D" id="3.30.360.10">
    <property type="entry name" value="Dihydrodipicolinate Reductase, domain 2"/>
    <property type="match status" value="1"/>
</dbReference>
<dbReference type="GO" id="GO:0102497">
    <property type="term" value="F:scyllo-inositol dehydrogenase (NADP+) activity"/>
    <property type="evidence" value="ECO:0007669"/>
    <property type="project" value="UniProtKB-EC"/>
</dbReference>
<dbReference type="PANTHER" id="PTHR43054">
    <property type="match status" value="1"/>
</dbReference>
<organism evidence="1">
    <name type="scientific">bioreactor metagenome</name>
    <dbReference type="NCBI Taxonomy" id="1076179"/>
    <lineage>
        <taxon>unclassified sequences</taxon>
        <taxon>metagenomes</taxon>
        <taxon>ecological metagenomes</taxon>
    </lineage>
</organism>
<dbReference type="EMBL" id="VSSQ01077388">
    <property type="protein sequence ID" value="MPN27474.1"/>
    <property type="molecule type" value="Genomic_DNA"/>
</dbReference>
<dbReference type="EC" id="1.1.1.371" evidence="1"/>
<protein>
    <submittedName>
        <fullName evidence="1">Scyllo-inositol 2-dehydrogenase (NADP(+)) IolU</fullName>
        <ecNumber evidence="1">1.1.1.371</ecNumber>
    </submittedName>
</protein>
<dbReference type="PANTHER" id="PTHR43054:SF1">
    <property type="entry name" value="SCYLLO-INOSITOL 2-DEHYDROGENASE (NADP(+)) IOLU"/>
    <property type="match status" value="1"/>
</dbReference>
<evidence type="ECO:0000313" key="1">
    <source>
        <dbReference type="EMBL" id="MPN27474.1"/>
    </source>
</evidence>
<keyword evidence="1" id="KW-0560">Oxidoreductase</keyword>
<accession>A0A645GTU7</accession>
<proteinExistence type="predicted"/>
<reference evidence="1" key="1">
    <citation type="submission" date="2019-08" db="EMBL/GenBank/DDBJ databases">
        <authorList>
            <person name="Kucharzyk K."/>
            <person name="Murdoch R.W."/>
            <person name="Higgins S."/>
            <person name="Loffler F."/>
        </authorList>
    </citation>
    <scope>NUCLEOTIDE SEQUENCE</scope>
</reference>
<gene>
    <name evidence="1" type="primary">iolU_19</name>
    <name evidence="1" type="ORF">SDC9_174908</name>
</gene>